<feature type="region of interest" description="Disordered" evidence="7">
    <location>
        <begin position="1043"/>
        <end position="1064"/>
    </location>
</feature>
<evidence type="ECO:0000313" key="10">
    <source>
        <dbReference type="Proteomes" id="UP001347796"/>
    </source>
</evidence>
<evidence type="ECO:0000256" key="4">
    <source>
        <dbReference type="ARBA" id="ARBA00022833"/>
    </source>
</evidence>
<organism evidence="9 10">
    <name type="scientific">Patella caerulea</name>
    <name type="common">Rayed Mediterranean limpet</name>
    <dbReference type="NCBI Taxonomy" id="87958"/>
    <lineage>
        <taxon>Eukaryota</taxon>
        <taxon>Metazoa</taxon>
        <taxon>Spiralia</taxon>
        <taxon>Lophotrochozoa</taxon>
        <taxon>Mollusca</taxon>
        <taxon>Gastropoda</taxon>
        <taxon>Patellogastropoda</taxon>
        <taxon>Patelloidea</taxon>
        <taxon>Patellidae</taxon>
        <taxon>Patella</taxon>
    </lineage>
</organism>
<dbReference type="SUPFAM" id="SSF48403">
    <property type="entry name" value="Ankyrin repeat"/>
    <property type="match status" value="2"/>
</dbReference>
<dbReference type="SMART" id="SM00698">
    <property type="entry name" value="MORN"/>
    <property type="match status" value="5"/>
</dbReference>
<dbReference type="Gene3D" id="6.10.140.2220">
    <property type="match status" value="1"/>
</dbReference>
<evidence type="ECO:0000256" key="3">
    <source>
        <dbReference type="ARBA" id="ARBA00022771"/>
    </source>
</evidence>
<name>A0AAN8G7G5_PATCE</name>
<keyword evidence="2" id="KW-0677">Repeat</keyword>
<evidence type="ECO:0000256" key="1">
    <source>
        <dbReference type="ARBA" id="ARBA00022723"/>
    </source>
</evidence>
<evidence type="ECO:0000256" key="7">
    <source>
        <dbReference type="SAM" id="MobiDB-lite"/>
    </source>
</evidence>
<dbReference type="Pfam" id="PF02493">
    <property type="entry name" value="MORN"/>
    <property type="match status" value="6"/>
</dbReference>
<evidence type="ECO:0000256" key="5">
    <source>
        <dbReference type="PROSITE-ProRule" id="PRU00023"/>
    </source>
</evidence>
<dbReference type="InterPro" id="IPR002893">
    <property type="entry name" value="Znf_MYND"/>
</dbReference>
<dbReference type="Gene3D" id="1.25.40.20">
    <property type="entry name" value="Ankyrin repeat-containing domain"/>
    <property type="match status" value="3"/>
</dbReference>
<gene>
    <name evidence="9" type="ORF">SNE40_021334</name>
</gene>
<dbReference type="SUPFAM" id="SSF82185">
    <property type="entry name" value="Histone H3 K4-specific methyltransferase SET7/9 N-terminal domain"/>
    <property type="match status" value="2"/>
</dbReference>
<dbReference type="EMBL" id="JAZGQO010000018">
    <property type="protein sequence ID" value="KAK6167260.1"/>
    <property type="molecule type" value="Genomic_DNA"/>
</dbReference>
<dbReference type="SUPFAM" id="SSF144232">
    <property type="entry name" value="HIT/MYND zinc finger-like"/>
    <property type="match status" value="1"/>
</dbReference>
<dbReference type="PANTHER" id="PTHR15897:SF2">
    <property type="entry name" value="ANKYRIN REPEAT AND MYND DOMAIN-CONTAINING PROTEIN 1"/>
    <property type="match status" value="1"/>
</dbReference>
<feature type="repeat" description="ANK" evidence="5">
    <location>
        <begin position="355"/>
        <end position="387"/>
    </location>
</feature>
<dbReference type="Pfam" id="PF12796">
    <property type="entry name" value="Ank_2"/>
    <property type="match status" value="2"/>
</dbReference>
<dbReference type="InterPro" id="IPR002110">
    <property type="entry name" value="Ankyrin_rpt"/>
</dbReference>
<feature type="repeat" description="ANK" evidence="5">
    <location>
        <begin position="781"/>
        <end position="813"/>
    </location>
</feature>
<evidence type="ECO:0000259" key="8">
    <source>
        <dbReference type="PROSITE" id="PS50865"/>
    </source>
</evidence>
<evidence type="ECO:0000256" key="2">
    <source>
        <dbReference type="ARBA" id="ARBA00022737"/>
    </source>
</evidence>
<dbReference type="PROSITE" id="PS50297">
    <property type="entry name" value="ANK_REP_REGION"/>
    <property type="match status" value="2"/>
</dbReference>
<evidence type="ECO:0000256" key="6">
    <source>
        <dbReference type="PROSITE-ProRule" id="PRU00134"/>
    </source>
</evidence>
<feature type="compositionally biased region" description="Low complexity" evidence="7">
    <location>
        <begin position="1044"/>
        <end position="1053"/>
    </location>
</feature>
<dbReference type="AlphaFoldDB" id="A0AAN8G7G5"/>
<dbReference type="PROSITE" id="PS50865">
    <property type="entry name" value="ZF_MYND_2"/>
    <property type="match status" value="1"/>
</dbReference>
<comment type="caution">
    <text evidence="9">The sequence shown here is derived from an EMBL/GenBank/DDBJ whole genome shotgun (WGS) entry which is preliminary data.</text>
</comment>
<dbReference type="PROSITE" id="PS01360">
    <property type="entry name" value="ZF_MYND_1"/>
    <property type="match status" value="1"/>
</dbReference>
<keyword evidence="4" id="KW-0862">Zinc</keyword>
<keyword evidence="3 6" id="KW-0863">Zinc-finger</keyword>
<feature type="region of interest" description="Disordered" evidence="7">
    <location>
        <begin position="950"/>
        <end position="975"/>
    </location>
</feature>
<dbReference type="GO" id="GO:0008270">
    <property type="term" value="F:zinc ion binding"/>
    <property type="evidence" value="ECO:0007669"/>
    <property type="project" value="UniProtKB-KW"/>
</dbReference>
<protein>
    <recommendedName>
        <fullName evidence="8">MYND-type domain-containing protein</fullName>
    </recommendedName>
</protein>
<accession>A0AAN8G7G5</accession>
<feature type="domain" description="MYND-type" evidence="8">
    <location>
        <begin position="1000"/>
        <end position="1040"/>
    </location>
</feature>
<evidence type="ECO:0000313" key="9">
    <source>
        <dbReference type="EMBL" id="KAK6167260.1"/>
    </source>
</evidence>
<feature type="repeat" description="ANK" evidence="5">
    <location>
        <begin position="681"/>
        <end position="716"/>
    </location>
</feature>
<dbReference type="InterPro" id="IPR053064">
    <property type="entry name" value="Ankyrin-MYND_domain-protein"/>
</dbReference>
<keyword evidence="1" id="KW-0479">Metal-binding</keyword>
<dbReference type="InterPro" id="IPR003409">
    <property type="entry name" value="MORN"/>
</dbReference>
<dbReference type="PANTHER" id="PTHR15897">
    <property type="entry name" value="ANKYRIN REPEAT AND MYND DOMAIN PROTEIN 1"/>
    <property type="match status" value="1"/>
</dbReference>
<reference evidence="9 10" key="1">
    <citation type="submission" date="2024-01" db="EMBL/GenBank/DDBJ databases">
        <title>The genome of the rayed Mediterranean limpet Patella caerulea (Linnaeus, 1758).</title>
        <authorList>
            <person name="Anh-Thu Weber A."/>
            <person name="Halstead-Nussloch G."/>
        </authorList>
    </citation>
    <scope>NUCLEOTIDE SEQUENCE [LARGE SCALE GENOMIC DNA]</scope>
    <source>
        <strain evidence="9">AATW-2023a</strain>
        <tissue evidence="9">Whole specimen</tissue>
    </source>
</reference>
<keyword evidence="10" id="KW-1185">Reference proteome</keyword>
<dbReference type="Proteomes" id="UP001347796">
    <property type="component" value="Unassembled WGS sequence"/>
</dbReference>
<dbReference type="InterPro" id="IPR036770">
    <property type="entry name" value="Ankyrin_rpt-contain_sf"/>
</dbReference>
<dbReference type="PROSITE" id="PS50088">
    <property type="entry name" value="ANK_REPEAT"/>
    <property type="match status" value="3"/>
</dbReference>
<dbReference type="Gene3D" id="2.20.110.10">
    <property type="entry name" value="Histone H3 K4-specific methyltransferase SET7/9 N-terminal domain"/>
    <property type="match status" value="3"/>
</dbReference>
<keyword evidence="5" id="KW-0040">ANK repeat</keyword>
<dbReference type="SMART" id="SM00248">
    <property type="entry name" value="ANK"/>
    <property type="match status" value="6"/>
</dbReference>
<dbReference type="Pfam" id="PF01753">
    <property type="entry name" value="zf-MYND"/>
    <property type="match status" value="1"/>
</dbReference>
<sequence length="1101" mass="122493">MDTLPRLSTAVEFEDKEEEIELNYKTGASFVGKVVDHKKIGCGKFVWPNGARYEGYYVDNLRHGKGTQYWPDGSCYSGEFLNDLRHGQGRIQWSNGESYEGCFYKDRRHGKGTYTWSDGSFYTGTFHIDRKEGYGKFTFANGNVFEGLYKEDEREGPGVMTYTDERQDVGLWQQEKLIKLCFPVEGAFTLREHPEFDFNADQVTYINTDDSSDKKDDKSETSNFELEENLHVEKITQFFNETLDPRSLAINKQDFDQEFFKDAETVTSDNKQPAWNKTPSLIAIQKHVHKHSGYQNLVSFDVNKIINGDRSGFIAKGPLEEAADQFLLAAISGRVDEVEDLLNSGFVHVDVADVSGHTALIGATVGWHIDVINILLNYGADINKLSDEGCSALSAGIIFYYPVESFLYNIAERYLEKPPSDLALDLGKPVSQPKSILSKGKRADNFERRMSHISLLSSGRRSASQKSESEDLCLSDDRDRLILPPIGGAVSNDSGLQPYSSLENYLPAEKGHVTIIDQETKVENKITISPEKHGNNEMKDEDRDSLFGSEEETVFENEMNEDFPEDFESNISVHNYHIEVTPNLVERCATTLSTNERVVSSQRSRDSGGEGKARLLAIQISLRGSMKHTLDLLLRRGADPNASGVPMPVLFFAIKAADTNMVKILLQKGAATNSRLPQQKGGLAPLHIAVAIPGDEGVEITELLLEAMADPDVRAEEDDSFIQKDLEEEWSKDLLSEDSKSILGGRTALQIACARDDNYKHACKVVHLLLEYKANANLLCNGASPLALAIASGNDMAIDELLTYGADPSLPLTHGFGSALCVATSTEYEHRRAIQARIQLVDKLVKSGANILSPILIGPKRLPGTAVDYAYYMFNQDRRIAHMPYHALTHAERETYNARRKLLGHVGDIMRIKATEREKQKMEEELKGGRKSAGPSPGFVYTGAGAPLPPGSRGKGKGGQVKFDNTTATDGRTGISDGVSQVIRKRRNRSPIRKPLLKYCYECGRSVGVRLSACTRCKEVFYCSKACKIKAWNIRHKDECIRIGGKSRSPSPSRKGRLDSPTPATTLDKGRKCTVQELTKDKRSLRIVVSIILIMELASWV</sequence>
<proteinExistence type="predicted"/>